<sequence length="94" mass="10908">MSYISFIVVFISNVLISLVEFEAKIQFNFASNSTKEIKTFDMKTTIKEIYDILSKSFRASKDKRTSKGFHLRMGKKDLTEFGKTLHLINSEINF</sequence>
<evidence type="ECO:0000313" key="3">
    <source>
        <dbReference type="Proteomes" id="UP000605970"/>
    </source>
</evidence>
<proteinExistence type="predicted"/>
<evidence type="ECO:0000256" key="1">
    <source>
        <dbReference type="SAM" id="SignalP"/>
    </source>
</evidence>
<feature type="chain" id="PRO_5035908269" evidence="1">
    <location>
        <begin position="22"/>
        <end position="94"/>
    </location>
</feature>
<dbReference type="AlphaFoldDB" id="A0A8S9ZFL8"/>
<organism evidence="2 3">
    <name type="scientific">Meloidogyne graminicola</name>
    <dbReference type="NCBI Taxonomy" id="189291"/>
    <lineage>
        <taxon>Eukaryota</taxon>
        <taxon>Metazoa</taxon>
        <taxon>Ecdysozoa</taxon>
        <taxon>Nematoda</taxon>
        <taxon>Chromadorea</taxon>
        <taxon>Rhabditida</taxon>
        <taxon>Tylenchina</taxon>
        <taxon>Tylenchomorpha</taxon>
        <taxon>Tylenchoidea</taxon>
        <taxon>Meloidogynidae</taxon>
        <taxon>Meloidogyninae</taxon>
        <taxon>Meloidogyne</taxon>
    </lineage>
</organism>
<evidence type="ECO:0000313" key="2">
    <source>
        <dbReference type="EMBL" id="KAF7632111.1"/>
    </source>
</evidence>
<dbReference type="Proteomes" id="UP000605970">
    <property type="component" value="Unassembled WGS sequence"/>
</dbReference>
<name>A0A8S9ZFL8_9BILA</name>
<keyword evidence="3" id="KW-1185">Reference proteome</keyword>
<reference evidence="2" key="1">
    <citation type="journal article" date="2020" name="Ecol. Evol.">
        <title>Genome structure and content of the rice root-knot nematode (Meloidogyne graminicola).</title>
        <authorList>
            <person name="Phan N.T."/>
            <person name="Danchin E.G.J."/>
            <person name="Klopp C."/>
            <person name="Perfus-Barbeoch L."/>
            <person name="Kozlowski D.K."/>
            <person name="Koutsovoulos G.D."/>
            <person name="Lopez-Roques C."/>
            <person name="Bouchez O."/>
            <person name="Zahm M."/>
            <person name="Besnard G."/>
            <person name="Bellafiore S."/>
        </authorList>
    </citation>
    <scope>NUCLEOTIDE SEQUENCE</scope>
    <source>
        <strain evidence="2">VN-18</strain>
    </source>
</reference>
<comment type="caution">
    <text evidence="2">The sequence shown here is derived from an EMBL/GenBank/DDBJ whole genome shotgun (WGS) entry which is preliminary data.</text>
</comment>
<gene>
    <name evidence="2" type="ORF">Mgra_00008487</name>
</gene>
<keyword evidence="1" id="KW-0732">Signal</keyword>
<feature type="signal peptide" evidence="1">
    <location>
        <begin position="1"/>
        <end position="21"/>
    </location>
</feature>
<protein>
    <submittedName>
        <fullName evidence="2">Uncharacterized protein</fullName>
    </submittedName>
</protein>
<dbReference type="EMBL" id="JABEBT010000112">
    <property type="protein sequence ID" value="KAF7632111.1"/>
    <property type="molecule type" value="Genomic_DNA"/>
</dbReference>
<accession>A0A8S9ZFL8</accession>